<dbReference type="PANTHER" id="PTHR36179">
    <property type="entry name" value="LUD_DOM DOMAIN-CONTAINING PROTEIN"/>
    <property type="match status" value="1"/>
</dbReference>
<dbReference type="PIRSF" id="PIRSF020269">
    <property type="entry name" value="DUF1121"/>
    <property type="match status" value="1"/>
</dbReference>
<evidence type="ECO:0000313" key="2">
    <source>
        <dbReference type="EMBL" id="MDA3733926.1"/>
    </source>
</evidence>
<dbReference type="Proteomes" id="UP001169242">
    <property type="component" value="Unassembled WGS sequence"/>
</dbReference>
<gene>
    <name evidence="2" type="ORF">PBV87_20845</name>
</gene>
<proteinExistence type="predicted"/>
<name>A0AA42DRU4_9FIRM</name>
<sequence>MSIQKEFFAKQADVIMKQLQKRHMNGYYCETKEDALKLALSMIPEGSSISWGGSESIKEIGLLDALYEKGTYTLYDRARALPSEIDDMLRRSYFADFYLMSSNAITLGGELINIDGNGNRVSAMIYGPKKVVMIVGMNKVTTNVEEGIARIKATACPQNGIRLNRNTPCGTVGVCGNCLNPDCMCMHTVITRNSREADRIHIILVGESLGY</sequence>
<comment type="caution">
    <text evidence="2">The sequence shown here is derived from an EMBL/GenBank/DDBJ whole genome shotgun (WGS) entry which is preliminary data.</text>
</comment>
<dbReference type="InterPro" id="IPR003741">
    <property type="entry name" value="LUD_dom"/>
</dbReference>
<dbReference type="InterPro" id="IPR009501">
    <property type="entry name" value="UCP020269"/>
</dbReference>
<evidence type="ECO:0000313" key="3">
    <source>
        <dbReference type="Proteomes" id="UP001169242"/>
    </source>
</evidence>
<organism evidence="2 3">
    <name type="scientific">Holtiella tumoricola</name>
    <dbReference type="NCBI Taxonomy" id="3018743"/>
    <lineage>
        <taxon>Bacteria</taxon>
        <taxon>Bacillati</taxon>
        <taxon>Bacillota</taxon>
        <taxon>Clostridia</taxon>
        <taxon>Lachnospirales</taxon>
        <taxon>Cellulosilyticaceae</taxon>
        <taxon>Holtiella</taxon>
    </lineage>
</organism>
<accession>A0AA42DRU4</accession>
<protein>
    <submittedName>
        <fullName evidence="2">Lactate utilization protein</fullName>
    </submittedName>
</protein>
<dbReference type="RefSeq" id="WP_271013597.1">
    <property type="nucleotide sequence ID" value="NZ_JAQIFT010000069.1"/>
</dbReference>
<dbReference type="AlphaFoldDB" id="A0AA42DRU4"/>
<feature type="domain" description="LUD" evidence="1">
    <location>
        <begin position="14"/>
        <end position="205"/>
    </location>
</feature>
<keyword evidence="3" id="KW-1185">Reference proteome</keyword>
<dbReference type="Pfam" id="PF02589">
    <property type="entry name" value="LUD_dom"/>
    <property type="match status" value="1"/>
</dbReference>
<evidence type="ECO:0000259" key="1">
    <source>
        <dbReference type="Pfam" id="PF02589"/>
    </source>
</evidence>
<dbReference type="EMBL" id="JAQIFT010000069">
    <property type="protein sequence ID" value="MDA3733926.1"/>
    <property type="molecule type" value="Genomic_DNA"/>
</dbReference>
<reference evidence="2" key="1">
    <citation type="journal article" date="2023" name="Int. J. Syst. Evol. Microbiol.">
        <title>&lt;i&gt;Holtiella tumoricola&lt;/i&gt; gen. nov. sp. nov., isolated from a human clinical sample.</title>
        <authorList>
            <person name="Allen-Vercoe E."/>
            <person name="Daigneault M.C."/>
            <person name="Vancuren S.J."/>
            <person name="Cochrane K."/>
            <person name="O'Neal L.L."/>
            <person name="Sankaranarayanan K."/>
            <person name="Lawson P.A."/>
        </authorList>
    </citation>
    <scope>NUCLEOTIDE SEQUENCE</scope>
    <source>
        <strain evidence="2">CC70A</strain>
    </source>
</reference>
<dbReference type="PANTHER" id="PTHR36179:SF2">
    <property type="entry name" value="LUD DOMAIN-CONTAINING PROTEIN"/>
    <property type="match status" value="1"/>
</dbReference>